<dbReference type="GO" id="GO:0005634">
    <property type="term" value="C:nucleus"/>
    <property type="evidence" value="ECO:0007669"/>
    <property type="project" value="TreeGrafter"/>
</dbReference>
<dbReference type="GO" id="GO:0006351">
    <property type="term" value="P:DNA-templated transcription"/>
    <property type="evidence" value="ECO:0007669"/>
    <property type="project" value="InterPro"/>
</dbReference>
<dbReference type="PROSITE" id="PS00463">
    <property type="entry name" value="ZN2_CY6_FUNGAL_1"/>
    <property type="match status" value="1"/>
</dbReference>
<evidence type="ECO:0000313" key="9">
    <source>
        <dbReference type="Proteomes" id="UP001043456"/>
    </source>
</evidence>
<comment type="caution">
    <text evidence="8">The sequence shown here is derived from an EMBL/GenBank/DDBJ whole genome shotgun (WGS) entry which is preliminary data.</text>
</comment>
<evidence type="ECO:0000256" key="6">
    <source>
        <dbReference type="SAM" id="MobiDB-lite"/>
    </source>
</evidence>
<dbReference type="InterPro" id="IPR007219">
    <property type="entry name" value="XnlR_reg_dom"/>
</dbReference>
<dbReference type="Gene3D" id="4.10.240.10">
    <property type="entry name" value="Zn(2)-C6 fungal-type DNA-binding domain"/>
    <property type="match status" value="1"/>
</dbReference>
<sequence>MSTEDAMGQRGIKRARPLLATDSSKPRGPYALRACTSCRRRKCKCDGHQPCGYCHTRGQLCIYVNESIPLQHPAQQPQQVSQHQAQRQVFHNDPLSHNRCPLLAIPDDPVSLGDDFSRPRSTRASLTGEATSLRSKLNNARSMIEMIDKPNSNTDSAAWKGLDLDEELRSDDQLKAMPKTPGPAKDRDGLEPNTTSPAFYGPTSPDYSMNLVRTKLRERGHLAPLHRRQMLPSLKGKSTVSCTTHWQPERHCDRHQLLQFRSWLTLQDARDVLSTYHEVVGVLHPFVDFEHMKTQLDLWYSYDSSRSVGRNDEVDDDDLIILVLILAIAAHAQVDTVHAKMAFVMHSSFQHAANATVTSGTASIKQATIVLLLGYYYFTYDLPQLALRMCGTAGRILLELGFHNSDTLNQVLRSESRHKAACIMMSTVIVLDRQWSAMTGLPANFPNATFNPTSTLVSILAPIILRTGGEIFNSCKIFVQLDAPYTNAMHKLILISDRFNEPITLAAEGGGYADDDAVELLVFQIQQWQRNVVGGRTLRDMLSCFSEQSAVPPAWELLVVFRAASIRSLLLRPYFFPTSHIQRSKQHLLPALELASDVTGALTSLDCTTSIYRNHRPYYQHILSSICALLFLVAAHVEEHRQAIHQYLPPDYDDQIIRYFQSARKLTEKYADVSKGANTLWRRIQELCRAMEASGSQHSSSAPPQPSFTLVGTSLTHQQAEESPTFIDPQKESTTAVEKTPFEFDPCSFGASLDIDISIEDDSGLLQDSQVWGLSDWPSNLQSYLFQ</sequence>
<dbReference type="CDD" id="cd12148">
    <property type="entry name" value="fungal_TF_MHR"/>
    <property type="match status" value="1"/>
</dbReference>
<feature type="region of interest" description="Disordered" evidence="6">
    <location>
        <begin position="169"/>
        <end position="204"/>
    </location>
</feature>
<feature type="region of interest" description="Disordered" evidence="6">
    <location>
        <begin position="1"/>
        <end position="24"/>
    </location>
</feature>
<reference evidence="8 9" key="1">
    <citation type="submission" date="2018-10" db="EMBL/GenBank/DDBJ databases">
        <title>Pan-genome distribution and transcriptional activeness of fungal secondary metabolism genes in Aspergillus section Fumigati.</title>
        <authorList>
            <person name="Takahashi H."/>
            <person name="Umemura M."/>
            <person name="Ninomiya A."/>
            <person name="Kusuya Y."/>
            <person name="Urayama S."/>
            <person name="Shimizu M."/>
            <person name="Watanabe A."/>
            <person name="Kamei K."/>
            <person name="Yaguchi T."/>
            <person name="Hagiwara D."/>
        </authorList>
    </citation>
    <scope>NUCLEOTIDE SEQUENCE [LARGE SCALE GENOMIC DNA]</scope>
    <source>
        <strain evidence="8 9">IFM 55266</strain>
    </source>
</reference>
<evidence type="ECO:0000313" key="8">
    <source>
        <dbReference type="EMBL" id="GIJ87069.1"/>
    </source>
</evidence>
<dbReference type="InterPro" id="IPR051127">
    <property type="entry name" value="Fungal_SecMet_Regulators"/>
</dbReference>
<gene>
    <name evidence="8" type="ORF">Asppvi_005971</name>
</gene>
<evidence type="ECO:0000256" key="1">
    <source>
        <dbReference type="ARBA" id="ARBA00022723"/>
    </source>
</evidence>
<dbReference type="GeneID" id="67004582"/>
<dbReference type="InterPro" id="IPR036864">
    <property type="entry name" value="Zn2-C6_fun-type_DNA-bd_sf"/>
</dbReference>
<dbReference type="GO" id="GO:0000435">
    <property type="term" value="P:positive regulation of transcription from RNA polymerase II promoter by galactose"/>
    <property type="evidence" value="ECO:0007669"/>
    <property type="project" value="TreeGrafter"/>
</dbReference>
<dbReference type="EMBL" id="BHVY01000004">
    <property type="protein sequence ID" value="GIJ87069.1"/>
    <property type="molecule type" value="Genomic_DNA"/>
</dbReference>
<evidence type="ECO:0000256" key="5">
    <source>
        <dbReference type="ARBA" id="ARBA00023242"/>
    </source>
</evidence>
<dbReference type="Pfam" id="PF04082">
    <property type="entry name" value="Fungal_trans"/>
    <property type="match status" value="1"/>
</dbReference>
<keyword evidence="3" id="KW-0238">DNA-binding</keyword>
<evidence type="ECO:0000256" key="2">
    <source>
        <dbReference type="ARBA" id="ARBA00023015"/>
    </source>
</evidence>
<accession>A0A9P3ET82</accession>
<evidence type="ECO:0000259" key="7">
    <source>
        <dbReference type="PROSITE" id="PS50048"/>
    </source>
</evidence>
<dbReference type="OrthoDB" id="2123952at2759"/>
<dbReference type="SMART" id="SM00066">
    <property type="entry name" value="GAL4"/>
    <property type="match status" value="1"/>
</dbReference>
<dbReference type="SUPFAM" id="SSF57701">
    <property type="entry name" value="Zn2/Cys6 DNA-binding domain"/>
    <property type="match status" value="1"/>
</dbReference>
<dbReference type="AlphaFoldDB" id="A0A9P3ET82"/>
<organism evidence="8 9">
    <name type="scientific">Aspergillus pseudoviridinutans</name>
    <dbReference type="NCBI Taxonomy" id="1517512"/>
    <lineage>
        <taxon>Eukaryota</taxon>
        <taxon>Fungi</taxon>
        <taxon>Dikarya</taxon>
        <taxon>Ascomycota</taxon>
        <taxon>Pezizomycotina</taxon>
        <taxon>Eurotiomycetes</taxon>
        <taxon>Eurotiomycetidae</taxon>
        <taxon>Eurotiales</taxon>
        <taxon>Aspergillaceae</taxon>
        <taxon>Aspergillus</taxon>
        <taxon>Aspergillus subgen. Fumigati</taxon>
    </lineage>
</organism>
<dbReference type="InterPro" id="IPR001138">
    <property type="entry name" value="Zn2Cys6_DnaBD"/>
</dbReference>
<dbReference type="CDD" id="cd00067">
    <property type="entry name" value="GAL4"/>
    <property type="match status" value="1"/>
</dbReference>
<dbReference type="GO" id="GO:0008270">
    <property type="term" value="F:zinc ion binding"/>
    <property type="evidence" value="ECO:0007669"/>
    <property type="project" value="InterPro"/>
</dbReference>
<dbReference type="GO" id="GO:0000978">
    <property type="term" value="F:RNA polymerase II cis-regulatory region sequence-specific DNA binding"/>
    <property type="evidence" value="ECO:0007669"/>
    <property type="project" value="TreeGrafter"/>
</dbReference>
<protein>
    <recommendedName>
        <fullName evidence="7">Zn(2)-C6 fungal-type domain-containing protein</fullName>
    </recommendedName>
</protein>
<proteinExistence type="predicted"/>
<keyword evidence="4" id="KW-0804">Transcription</keyword>
<dbReference type="PANTHER" id="PTHR47424">
    <property type="entry name" value="REGULATORY PROTEIN GAL4"/>
    <property type="match status" value="1"/>
</dbReference>
<feature type="domain" description="Zn(2)-C6 fungal-type" evidence="7">
    <location>
        <begin position="34"/>
        <end position="63"/>
    </location>
</feature>
<dbReference type="PANTHER" id="PTHR47424:SF5">
    <property type="entry name" value="ZN(II)2CYS6 TRANSCRIPTION FACTOR (EUROFUNG)"/>
    <property type="match status" value="1"/>
</dbReference>
<dbReference type="PROSITE" id="PS50048">
    <property type="entry name" value="ZN2_CY6_FUNGAL_2"/>
    <property type="match status" value="1"/>
</dbReference>
<name>A0A9P3ET82_9EURO</name>
<dbReference type="Proteomes" id="UP001043456">
    <property type="component" value="Unassembled WGS sequence"/>
</dbReference>
<keyword evidence="2" id="KW-0805">Transcription regulation</keyword>
<evidence type="ECO:0000256" key="4">
    <source>
        <dbReference type="ARBA" id="ARBA00023163"/>
    </source>
</evidence>
<dbReference type="Pfam" id="PF00172">
    <property type="entry name" value="Zn_clus"/>
    <property type="match status" value="1"/>
</dbReference>
<evidence type="ECO:0000256" key="3">
    <source>
        <dbReference type="ARBA" id="ARBA00023125"/>
    </source>
</evidence>
<keyword evidence="5" id="KW-0539">Nucleus</keyword>
<keyword evidence="1" id="KW-0479">Metal-binding</keyword>
<keyword evidence="9" id="KW-1185">Reference proteome</keyword>
<dbReference type="GO" id="GO:0000981">
    <property type="term" value="F:DNA-binding transcription factor activity, RNA polymerase II-specific"/>
    <property type="evidence" value="ECO:0007669"/>
    <property type="project" value="InterPro"/>
</dbReference>
<dbReference type="RefSeq" id="XP_043157815.1">
    <property type="nucleotide sequence ID" value="XM_043301880.1"/>
</dbReference>